<proteinExistence type="predicted"/>
<feature type="compositionally biased region" description="Polar residues" evidence="1">
    <location>
        <begin position="69"/>
        <end position="81"/>
    </location>
</feature>
<dbReference type="InterPro" id="IPR032472">
    <property type="entry name" value="ArgoL2"/>
</dbReference>
<dbReference type="Gene3D" id="3.30.420.10">
    <property type="entry name" value="Ribonuclease H-like superfamily/Ribonuclease H"/>
    <property type="match status" value="1"/>
</dbReference>
<dbReference type="Pfam" id="PF16488">
    <property type="entry name" value="ArgoL2"/>
    <property type="match status" value="1"/>
</dbReference>
<dbReference type="InterPro" id="IPR012337">
    <property type="entry name" value="RNaseH-like_sf"/>
</dbReference>
<feature type="region of interest" description="Disordered" evidence="1">
    <location>
        <begin position="112"/>
        <end position="142"/>
    </location>
</feature>
<dbReference type="Proteomes" id="UP000664534">
    <property type="component" value="Unassembled WGS sequence"/>
</dbReference>
<dbReference type="SMART" id="SM00950">
    <property type="entry name" value="Piwi"/>
    <property type="match status" value="1"/>
</dbReference>
<dbReference type="SUPFAM" id="SSF101690">
    <property type="entry name" value="PAZ domain"/>
    <property type="match status" value="1"/>
</dbReference>
<dbReference type="Pfam" id="PF02171">
    <property type="entry name" value="Piwi"/>
    <property type="match status" value="1"/>
</dbReference>
<dbReference type="CDD" id="cd04657">
    <property type="entry name" value="Piwi_ago-like"/>
    <property type="match status" value="1"/>
</dbReference>
<comment type="caution">
    <text evidence="3">The sequence shown here is derived from an EMBL/GenBank/DDBJ whole genome shotgun (WGS) entry which is preliminary data.</text>
</comment>
<dbReference type="GO" id="GO:0003676">
    <property type="term" value="F:nucleic acid binding"/>
    <property type="evidence" value="ECO:0007669"/>
    <property type="project" value="InterPro"/>
</dbReference>
<feature type="region of interest" description="Disordered" evidence="1">
    <location>
        <begin position="1"/>
        <end position="44"/>
    </location>
</feature>
<keyword evidence="4" id="KW-1185">Reference proteome</keyword>
<organism evidence="3 4">
    <name type="scientific">Imshaugia aleurites</name>
    <dbReference type="NCBI Taxonomy" id="172621"/>
    <lineage>
        <taxon>Eukaryota</taxon>
        <taxon>Fungi</taxon>
        <taxon>Dikarya</taxon>
        <taxon>Ascomycota</taxon>
        <taxon>Pezizomycotina</taxon>
        <taxon>Lecanoromycetes</taxon>
        <taxon>OSLEUM clade</taxon>
        <taxon>Lecanoromycetidae</taxon>
        <taxon>Lecanorales</taxon>
        <taxon>Lecanorineae</taxon>
        <taxon>Parmeliaceae</taxon>
        <taxon>Imshaugia</taxon>
    </lineage>
</organism>
<evidence type="ECO:0000313" key="3">
    <source>
        <dbReference type="EMBL" id="CAF9939842.1"/>
    </source>
</evidence>
<dbReference type="AlphaFoldDB" id="A0A8H3PFP9"/>
<dbReference type="Pfam" id="PF16486">
    <property type="entry name" value="ArgoN"/>
    <property type="match status" value="1"/>
</dbReference>
<dbReference type="Pfam" id="PF08699">
    <property type="entry name" value="ArgoL1"/>
    <property type="match status" value="1"/>
</dbReference>
<dbReference type="InterPro" id="IPR003165">
    <property type="entry name" value="Piwi"/>
</dbReference>
<reference evidence="3" key="1">
    <citation type="submission" date="2021-03" db="EMBL/GenBank/DDBJ databases">
        <authorList>
            <person name="Tagirdzhanova G."/>
        </authorList>
    </citation>
    <scope>NUCLEOTIDE SEQUENCE</scope>
</reference>
<dbReference type="Gene3D" id="2.170.260.10">
    <property type="entry name" value="paz domain"/>
    <property type="match status" value="1"/>
</dbReference>
<dbReference type="InterPro" id="IPR036397">
    <property type="entry name" value="RNaseH_sf"/>
</dbReference>
<dbReference type="SMART" id="SM01163">
    <property type="entry name" value="DUF1785"/>
    <property type="match status" value="1"/>
</dbReference>
<dbReference type="InterPro" id="IPR032474">
    <property type="entry name" value="Argonaute_N"/>
</dbReference>
<dbReference type="InterPro" id="IPR036085">
    <property type="entry name" value="PAZ_dom_sf"/>
</dbReference>
<dbReference type="SUPFAM" id="SSF53098">
    <property type="entry name" value="Ribonuclease H-like"/>
    <property type="match status" value="1"/>
</dbReference>
<accession>A0A8H3PFP9</accession>
<dbReference type="EMBL" id="CAJPDT010000124">
    <property type="protein sequence ID" value="CAF9939842.1"/>
    <property type="molecule type" value="Genomic_DNA"/>
</dbReference>
<dbReference type="PROSITE" id="PS50822">
    <property type="entry name" value="PIWI"/>
    <property type="match status" value="1"/>
</dbReference>
<feature type="region of interest" description="Disordered" evidence="1">
    <location>
        <begin position="63"/>
        <end position="100"/>
    </location>
</feature>
<protein>
    <recommendedName>
        <fullName evidence="2">Piwi domain-containing protein</fullName>
    </recommendedName>
</protein>
<feature type="domain" description="Piwi" evidence="2">
    <location>
        <begin position="677"/>
        <end position="1012"/>
    </location>
</feature>
<gene>
    <name evidence="3" type="ORF">IMSHALPRED_001652</name>
</gene>
<feature type="region of interest" description="Disordered" evidence="1">
    <location>
        <begin position="893"/>
        <end position="913"/>
    </location>
</feature>
<dbReference type="Gene3D" id="3.40.50.2300">
    <property type="match status" value="1"/>
</dbReference>
<name>A0A8H3PFP9_9LECA</name>
<dbReference type="PANTHER" id="PTHR22891">
    <property type="entry name" value="EUKARYOTIC TRANSLATION INITIATION FACTOR 2C"/>
    <property type="match status" value="1"/>
</dbReference>
<evidence type="ECO:0000313" key="4">
    <source>
        <dbReference type="Proteomes" id="UP000664534"/>
    </source>
</evidence>
<sequence>MGPKYVPGAEYVETNKEKVSRRGGRKKLKDEPNEPGPSVYPASLSPCVELDLLDKILGSPNSDGDKCWTTFSDSASISPSKHPTRRPESQAPASQDAGKGAQFPATLINQTAVLPQGGRADNRDEKRIPSASAPPSKGTSLIHPVRPGYAGRGEKTAQLFANYFKLVKSPGVELHHYSITVAPSLKGNRLAQIIKNALDLEQFNTLRPGIATDFSGFLVSRKKLSDNDLNVSVPMATGLSADDLRNAKKYAVWFGLITTLDLDQIDLTHMHLADHEKLPLVQALDIVLGHYRKSSPNIAAVGKRKAFSMNSNPSAPQVELSDVLKAMRGFFSSVRFSENGALVNINVSNSPFWKGGQLVTLVSSLQRDPEINDTKIPTLLRGLRVHLTHVKDKTVIRTISGYAGKGDGKDYMLHPPRILSDAIGPGPQDVSFFVEKNPKTVKGEYEGEEKKVKAHPKGCACEGEWISVAKYFADKYHIHCQDEDNDQPVVNIGNKNHPAYVPLKVCEVLEQASKMKLNPHETKIMQKFAVRTPDKNATDIKALGLKTLGLVKENERLKPFGLCVDQEFVTVRSRVLLSPTLTYKSGTKTVRDRSKWDLGKTKFMDGKPLNNWSCLNIHYGTRPREDPAPYVKGFVKELNNCGIDCGPPNIENLRLDSINTAPGAESDWLNPKKGIRFLLIILPNKHTDLYNQIKRLGDQKSGLLTCCVVGADKKFYNPDSQLAVQYNANVALKINLKLGGVNHKLGSGQLCNIPELENQTMVIGIDVTHPSVGSSDNAPSIAALVASDKQLVQWPAELRTNTSRKEMVEKLGSMLESRLIWWKEKYNDLPKNLLIYRDGVSEGQYQLVLDEEMPQIRRACTSIYPPRDHLVQLPKISLVVVGKRHHTRFMRKTKDGGQIDSGNYGKASNPEPGTVVDNIITNESQGWDFFLQSHKPIQGTARPAHYFVLVDEIFRQWPKGSVPRPFQNPAEILEQVTHHMCFLFGRATLSVSIPPPVYYADIACERGRRYLAKYFDPRAKKLDTSNITDDDVQVHPSLRNNMFYI</sequence>
<evidence type="ECO:0000259" key="2">
    <source>
        <dbReference type="PROSITE" id="PS50822"/>
    </source>
</evidence>
<evidence type="ECO:0000256" key="1">
    <source>
        <dbReference type="SAM" id="MobiDB-lite"/>
    </source>
</evidence>
<dbReference type="OrthoDB" id="10252740at2759"/>
<dbReference type="InterPro" id="IPR014811">
    <property type="entry name" value="ArgoL1"/>
</dbReference>
<dbReference type="InterPro" id="IPR045246">
    <property type="entry name" value="Piwi_ago-like"/>
</dbReference>